<keyword evidence="3 6" id="KW-0812">Transmembrane</keyword>
<reference evidence="7" key="2">
    <citation type="submission" date="2021-04" db="EMBL/GenBank/DDBJ databases">
        <authorList>
            <person name="Karlyshev A.V."/>
        </authorList>
    </citation>
    <scope>NUCLEOTIDE SEQUENCE</scope>
    <source>
        <strain evidence="7">LMG 29479</strain>
    </source>
</reference>
<accession>A0A8J7VV20</accession>
<dbReference type="PANTHER" id="PTHR30086:SF20">
    <property type="entry name" value="ARGININE EXPORTER PROTEIN ARGO-RELATED"/>
    <property type="match status" value="1"/>
</dbReference>
<organism evidence="7">
    <name type="scientific">Coralloluteibacterium stylophorae</name>
    <dbReference type="NCBI Taxonomy" id="1776034"/>
    <lineage>
        <taxon>Bacteria</taxon>
        <taxon>Pseudomonadati</taxon>
        <taxon>Pseudomonadota</taxon>
        <taxon>Gammaproteobacteria</taxon>
        <taxon>Lysobacterales</taxon>
        <taxon>Lysobacteraceae</taxon>
        <taxon>Coralloluteibacterium</taxon>
    </lineage>
</organism>
<feature type="transmembrane region" description="Helical" evidence="6">
    <location>
        <begin position="119"/>
        <end position="141"/>
    </location>
</feature>
<evidence type="ECO:0000256" key="6">
    <source>
        <dbReference type="SAM" id="Phobius"/>
    </source>
</evidence>
<gene>
    <name evidence="8" type="ORF">KB893_017095</name>
    <name evidence="7" type="ORF">KB893_14805</name>
</gene>
<comment type="subcellular location">
    <subcellularLocation>
        <location evidence="1">Cell membrane</location>
        <topology evidence="1">Multi-pass membrane protein</topology>
    </subcellularLocation>
</comment>
<dbReference type="RefSeq" id="WP_211927663.1">
    <property type="nucleotide sequence ID" value="NZ_JAGQFT020000015.1"/>
</dbReference>
<feature type="transmembrane region" description="Helical" evidence="6">
    <location>
        <begin position="153"/>
        <end position="173"/>
    </location>
</feature>
<evidence type="ECO:0000313" key="7">
    <source>
        <dbReference type="EMBL" id="MBR0563770.1"/>
    </source>
</evidence>
<dbReference type="Pfam" id="PF01810">
    <property type="entry name" value="LysE"/>
    <property type="match status" value="1"/>
</dbReference>
<dbReference type="AlphaFoldDB" id="A0A8J7VV20"/>
<protein>
    <submittedName>
        <fullName evidence="7">LysE family transporter</fullName>
    </submittedName>
</protein>
<dbReference type="InterPro" id="IPR001123">
    <property type="entry name" value="LeuE-type"/>
</dbReference>
<sequence length="210" mass="21900">MFTASIASPALAAWASGIATGLGLFAVVGAQSAFILRQGLMRAHLKSIIAVCALTDALLITASVLGLQMLTGVVPWLTQGMLWFGVAFLSWYGVQSGLRALRAESGLAAAKTAVPSRRAALLAALGFTLLNPHFWLDMVVIGALADGFAETRMLFAAGVICASVLWLMVLAIGSRLFAPFFTRAVAWRVLDALIAVVMVALAAGLLAKGI</sequence>
<keyword evidence="5 6" id="KW-0472">Membrane</keyword>
<evidence type="ECO:0000256" key="3">
    <source>
        <dbReference type="ARBA" id="ARBA00022692"/>
    </source>
</evidence>
<dbReference type="PANTHER" id="PTHR30086">
    <property type="entry name" value="ARGININE EXPORTER PROTEIN ARGO"/>
    <property type="match status" value="1"/>
</dbReference>
<feature type="transmembrane region" description="Helical" evidence="6">
    <location>
        <begin position="76"/>
        <end position="98"/>
    </location>
</feature>
<reference evidence="8 9" key="1">
    <citation type="journal article" date="2021" name="Microbiol. Resour. Announc.">
        <title>Draft Genome Sequence of Coralloluteibacterium stylophorae LMG 29479T.</title>
        <authorList>
            <person name="Karlyshev A.V."/>
            <person name="Kudryashova E.B."/>
            <person name="Ariskina E.V."/>
            <person name="Conroy A.P."/>
            <person name="Abidueva E.Y."/>
        </authorList>
    </citation>
    <scope>NUCLEOTIDE SEQUENCE [LARGE SCALE GENOMIC DNA]</scope>
    <source>
        <strain evidence="8 9">LMG 29479</strain>
    </source>
</reference>
<name>A0A8J7VV20_9GAMM</name>
<keyword evidence="4 6" id="KW-1133">Transmembrane helix</keyword>
<feature type="transmembrane region" description="Helical" evidence="6">
    <location>
        <begin position="48"/>
        <end position="70"/>
    </location>
</feature>
<evidence type="ECO:0000313" key="8">
    <source>
        <dbReference type="EMBL" id="MBS7458855.1"/>
    </source>
</evidence>
<dbReference type="EMBL" id="JAGQFT010000175">
    <property type="protein sequence ID" value="MBR0563770.1"/>
    <property type="molecule type" value="Genomic_DNA"/>
</dbReference>
<dbReference type="GO" id="GO:0005886">
    <property type="term" value="C:plasma membrane"/>
    <property type="evidence" value="ECO:0007669"/>
    <property type="project" value="UniProtKB-SubCell"/>
</dbReference>
<keyword evidence="2" id="KW-1003">Cell membrane</keyword>
<evidence type="ECO:0000256" key="5">
    <source>
        <dbReference type="ARBA" id="ARBA00023136"/>
    </source>
</evidence>
<evidence type="ECO:0000256" key="1">
    <source>
        <dbReference type="ARBA" id="ARBA00004651"/>
    </source>
</evidence>
<dbReference type="GO" id="GO:0015171">
    <property type="term" value="F:amino acid transmembrane transporter activity"/>
    <property type="evidence" value="ECO:0007669"/>
    <property type="project" value="TreeGrafter"/>
</dbReference>
<keyword evidence="9" id="KW-1185">Reference proteome</keyword>
<feature type="transmembrane region" description="Helical" evidence="6">
    <location>
        <begin position="12"/>
        <end position="36"/>
    </location>
</feature>
<evidence type="ECO:0000256" key="2">
    <source>
        <dbReference type="ARBA" id="ARBA00022475"/>
    </source>
</evidence>
<evidence type="ECO:0000313" key="9">
    <source>
        <dbReference type="Proteomes" id="UP000675747"/>
    </source>
</evidence>
<comment type="caution">
    <text evidence="7">The sequence shown here is derived from an EMBL/GenBank/DDBJ whole genome shotgun (WGS) entry which is preliminary data.</text>
</comment>
<dbReference type="Proteomes" id="UP000675747">
    <property type="component" value="Unassembled WGS sequence"/>
</dbReference>
<dbReference type="EMBL" id="JAGQFT020000015">
    <property type="protein sequence ID" value="MBS7458855.1"/>
    <property type="molecule type" value="Genomic_DNA"/>
</dbReference>
<feature type="transmembrane region" description="Helical" evidence="6">
    <location>
        <begin position="185"/>
        <end position="207"/>
    </location>
</feature>
<proteinExistence type="predicted"/>
<evidence type="ECO:0000256" key="4">
    <source>
        <dbReference type="ARBA" id="ARBA00022989"/>
    </source>
</evidence>